<feature type="domain" description="H repeat-associated protein N-terminal" evidence="1">
    <location>
        <begin position="8"/>
        <end position="94"/>
    </location>
</feature>
<dbReference type="NCBIfam" id="NF033564">
    <property type="entry name" value="transpos_ISAs1"/>
    <property type="match status" value="1"/>
</dbReference>
<dbReference type="OrthoDB" id="9815086at2"/>
<sequence length="102" mass="11874">MSIKNFKDTFGNVKDFRQEGKIKHKLIEILFIAVVATIANADSWIEVGDFVETREKWLRKNIDLENGVPSHDTFERVFENIDSKAFNKAFISWTKKISDHTD</sequence>
<gene>
    <name evidence="2" type="ORF">SAMN02745912_02799</name>
</gene>
<dbReference type="PANTHER" id="PTHR30298:SF0">
    <property type="entry name" value="PROTEIN YBFL-RELATED"/>
    <property type="match status" value="1"/>
</dbReference>
<keyword evidence="3" id="KW-1185">Reference proteome</keyword>
<dbReference type="InterPro" id="IPR047647">
    <property type="entry name" value="ISAs1_transpos"/>
</dbReference>
<evidence type="ECO:0000313" key="2">
    <source>
        <dbReference type="EMBL" id="SHK25879.1"/>
    </source>
</evidence>
<accession>A0A1M6R028</accession>
<dbReference type="InterPro" id="IPR032806">
    <property type="entry name" value="YbfD_N"/>
</dbReference>
<dbReference type="InterPro" id="IPR051698">
    <property type="entry name" value="Transposase_11-like"/>
</dbReference>
<dbReference type="AlphaFoldDB" id="A0A1M6R028"/>
<dbReference type="Proteomes" id="UP000184465">
    <property type="component" value="Unassembled WGS sequence"/>
</dbReference>
<organism evidence="2 3">
    <name type="scientific">Paramaledivibacter caminithermalis (strain DSM 15212 / CIP 107654 / DViRD3)</name>
    <name type="common">Clostridium caminithermale</name>
    <dbReference type="NCBI Taxonomy" id="1121301"/>
    <lineage>
        <taxon>Bacteria</taxon>
        <taxon>Bacillati</taxon>
        <taxon>Bacillota</taxon>
        <taxon>Clostridia</taxon>
        <taxon>Peptostreptococcales</taxon>
        <taxon>Caminicellaceae</taxon>
        <taxon>Paramaledivibacter</taxon>
    </lineage>
</organism>
<dbReference type="PANTHER" id="PTHR30298">
    <property type="entry name" value="H REPEAT-ASSOCIATED PREDICTED TRANSPOSASE"/>
    <property type="match status" value="1"/>
</dbReference>
<evidence type="ECO:0000313" key="3">
    <source>
        <dbReference type="Proteomes" id="UP000184465"/>
    </source>
</evidence>
<protein>
    <submittedName>
        <fullName evidence="2">DDE_Tnp_1-associated</fullName>
    </submittedName>
</protein>
<dbReference type="EMBL" id="FRAG01000040">
    <property type="protein sequence ID" value="SHK25879.1"/>
    <property type="molecule type" value="Genomic_DNA"/>
</dbReference>
<proteinExistence type="predicted"/>
<reference evidence="2 3" key="1">
    <citation type="submission" date="2016-11" db="EMBL/GenBank/DDBJ databases">
        <authorList>
            <person name="Jaros S."/>
            <person name="Januszkiewicz K."/>
            <person name="Wedrychowicz H."/>
        </authorList>
    </citation>
    <scope>NUCLEOTIDE SEQUENCE [LARGE SCALE GENOMIC DNA]</scope>
    <source>
        <strain evidence="2 3">DSM 15212</strain>
    </source>
</reference>
<dbReference type="Pfam" id="PF13808">
    <property type="entry name" value="DDE_Tnp_1_assoc"/>
    <property type="match status" value="1"/>
</dbReference>
<evidence type="ECO:0000259" key="1">
    <source>
        <dbReference type="Pfam" id="PF13808"/>
    </source>
</evidence>
<dbReference type="STRING" id="1121301.SAMN02745912_02799"/>
<name>A0A1M6R028_PARC5</name>